<feature type="region of interest" description="Disordered" evidence="1">
    <location>
        <begin position="89"/>
        <end position="165"/>
    </location>
</feature>
<name>A0A4Z2I482_9TELE</name>
<evidence type="ECO:0000256" key="1">
    <source>
        <dbReference type="SAM" id="MobiDB-lite"/>
    </source>
</evidence>
<dbReference type="EMBL" id="SRLO01000131">
    <property type="protein sequence ID" value="TNN72879.1"/>
    <property type="molecule type" value="Genomic_DNA"/>
</dbReference>
<evidence type="ECO:0000313" key="3">
    <source>
        <dbReference type="Proteomes" id="UP000314294"/>
    </source>
</evidence>
<feature type="compositionally biased region" description="Basic and acidic residues" evidence="1">
    <location>
        <begin position="89"/>
        <end position="100"/>
    </location>
</feature>
<sequence>MRVGGLPVQLTLQSGAFPVIMNTPPSAAALRDDATLEDLQVVLDLVGVSAEAVEEVVVSHGVGRQRRLGGRQAADGVARDAQQLHLERTREREAKEERSETTSGSIAYFKPRQLSDNEEEVDEGEVREALGGDVDLEEHRGRSNNLVKTLNSEDRSSGPGSSPPHLVERVVDAGRLQVGGDVVQQSVVLFRVGQRRVLVVGFNVGQQRPGHVTEGDISWCCNQETSSVVDQQSCTWTVGAPDLLGLGRGAGVHFAGVPCCTTTTHDGSSGHGEALKAFLNRHIPTTPCTGVTTASSTFRTSTTARSFRTVLWIHTRKF</sequence>
<reference evidence="2 3" key="1">
    <citation type="submission" date="2019-03" db="EMBL/GenBank/DDBJ databases">
        <title>First draft genome of Liparis tanakae, snailfish: a comprehensive survey of snailfish specific genes.</title>
        <authorList>
            <person name="Kim W."/>
            <person name="Song I."/>
            <person name="Jeong J.-H."/>
            <person name="Kim D."/>
            <person name="Kim S."/>
            <person name="Ryu S."/>
            <person name="Song J.Y."/>
            <person name="Lee S.K."/>
        </authorList>
    </citation>
    <scope>NUCLEOTIDE SEQUENCE [LARGE SCALE GENOMIC DNA]</scope>
    <source>
        <tissue evidence="2">Muscle</tissue>
    </source>
</reference>
<proteinExistence type="predicted"/>
<dbReference type="Proteomes" id="UP000314294">
    <property type="component" value="Unassembled WGS sequence"/>
</dbReference>
<protein>
    <submittedName>
        <fullName evidence="2">Uncharacterized protein</fullName>
    </submittedName>
</protein>
<dbReference type="AlphaFoldDB" id="A0A4Z2I482"/>
<accession>A0A4Z2I482</accession>
<evidence type="ECO:0000313" key="2">
    <source>
        <dbReference type="EMBL" id="TNN72879.1"/>
    </source>
</evidence>
<gene>
    <name evidence="2" type="ORF">EYF80_016808</name>
</gene>
<comment type="caution">
    <text evidence="2">The sequence shown here is derived from an EMBL/GenBank/DDBJ whole genome shotgun (WGS) entry which is preliminary data.</text>
</comment>
<organism evidence="2 3">
    <name type="scientific">Liparis tanakae</name>
    <name type="common">Tanaka's snailfish</name>
    <dbReference type="NCBI Taxonomy" id="230148"/>
    <lineage>
        <taxon>Eukaryota</taxon>
        <taxon>Metazoa</taxon>
        <taxon>Chordata</taxon>
        <taxon>Craniata</taxon>
        <taxon>Vertebrata</taxon>
        <taxon>Euteleostomi</taxon>
        <taxon>Actinopterygii</taxon>
        <taxon>Neopterygii</taxon>
        <taxon>Teleostei</taxon>
        <taxon>Neoteleostei</taxon>
        <taxon>Acanthomorphata</taxon>
        <taxon>Eupercaria</taxon>
        <taxon>Perciformes</taxon>
        <taxon>Cottioidei</taxon>
        <taxon>Cottales</taxon>
        <taxon>Liparidae</taxon>
        <taxon>Liparis</taxon>
    </lineage>
</organism>
<keyword evidence="3" id="KW-1185">Reference proteome</keyword>